<name>A0A1Q8ECL2_STRAI</name>
<dbReference type="InterPro" id="IPR050766">
    <property type="entry name" value="Bact_Lucif_Oxidored"/>
</dbReference>
<evidence type="ECO:0000313" key="6">
    <source>
        <dbReference type="Proteomes" id="UP000186437"/>
    </source>
</evidence>
<dbReference type="Proteomes" id="UP000186437">
    <property type="component" value="Unassembled WGS sequence"/>
</dbReference>
<evidence type="ECO:0000313" key="7">
    <source>
        <dbReference type="Proteomes" id="UP000255213"/>
    </source>
</evidence>
<evidence type="ECO:0000313" key="5">
    <source>
        <dbReference type="EMBL" id="TFU31556.1"/>
    </source>
</evidence>
<proteinExistence type="predicted"/>
<comment type="similarity">
    <text evidence="1">To bacterial alkanal monooxygenase alpha and beta chains.</text>
</comment>
<evidence type="ECO:0000313" key="8">
    <source>
        <dbReference type="Proteomes" id="UP000297747"/>
    </source>
</evidence>
<dbReference type="OrthoDB" id="9780518at2"/>
<dbReference type="RefSeq" id="WP_075099457.1">
    <property type="nucleotide sequence ID" value="NZ_CAKOCW010000001.1"/>
</dbReference>
<evidence type="ECO:0000313" key="4">
    <source>
        <dbReference type="EMBL" id="SUN07065.1"/>
    </source>
</evidence>
<dbReference type="Gene3D" id="3.20.20.30">
    <property type="entry name" value="Luciferase-like domain"/>
    <property type="match status" value="1"/>
</dbReference>
<evidence type="ECO:0000259" key="2">
    <source>
        <dbReference type="Pfam" id="PF00296"/>
    </source>
</evidence>
<dbReference type="InterPro" id="IPR019949">
    <property type="entry name" value="CmoO-like"/>
</dbReference>
<reference evidence="4 7" key="3">
    <citation type="submission" date="2018-06" db="EMBL/GenBank/DDBJ databases">
        <authorList>
            <consortium name="Pathogen Informatics"/>
            <person name="Doyle S."/>
        </authorList>
    </citation>
    <scope>NUCLEOTIDE SEQUENCE [LARGE SCALE GENOMIC DNA]</scope>
    <source>
        <strain evidence="4 7">NCTC12957</strain>
    </source>
</reference>
<dbReference type="EC" id="1.14.13.107" evidence="4"/>
<dbReference type="EC" id="1.-.-.-" evidence="5"/>
<dbReference type="Proteomes" id="UP000297747">
    <property type="component" value="Unassembled WGS sequence"/>
</dbReference>
<protein>
    <submittedName>
        <fullName evidence="3 4">Luciferase</fullName>
        <ecNumber evidence="4">1.14.13.107</ecNumber>
    </submittedName>
    <submittedName>
        <fullName evidence="5">MsnO8 family LLM class oxidoreductase</fullName>
        <ecNumber evidence="5">1.-.-.-</ecNumber>
    </submittedName>
</protein>
<dbReference type="CDD" id="cd00347">
    <property type="entry name" value="Flavin_utilizing_monoxygenases"/>
    <property type="match status" value="1"/>
</dbReference>
<dbReference type="NCBIfam" id="TIGR03558">
    <property type="entry name" value="oxido_grp_1"/>
    <property type="match status" value="1"/>
</dbReference>
<dbReference type="EMBL" id="MSJL01000028">
    <property type="protein sequence ID" value="OLF49532.1"/>
    <property type="molecule type" value="Genomic_DNA"/>
</dbReference>
<dbReference type="InterPro" id="IPR036661">
    <property type="entry name" value="Luciferase-like_sf"/>
</dbReference>
<keyword evidence="6" id="KW-1185">Reference proteome</keyword>
<dbReference type="InterPro" id="IPR011251">
    <property type="entry name" value="Luciferase-like_dom"/>
</dbReference>
<evidence type="ECO:0000313" key="3">
    <source>
        <dbReference type="EMBL" id="OLF49532.1"/>
    </source>
</evidence>
<reference evidence="5 8" key="4">
    <citation type="submission" date="2019-03" db="EMBL/GenBank/DDBJ databases">
        <title>Diversity of the mouse oral microbiome.</title>
        <authorList>
            <person name="Joseph S."/>
            <person name="Aduse-Opoku J."/>
            <person name="Curtis M."/>
            <person name="Wade W."/>
            <person name="Hashim A."/>
        </authorList>
    </citation>
    <scope>NUCLEOTIDE SEQUENCE [LARGE SCALE GENOMIC DNA]</scope>
    <source>
        <strain evidence="5 8">HT4</strain>
    </source>
</reference>
<dbReference type="GO" id="GO:0052601">
    <property type="term" value="F:limonene 1,2-monooxygenase [NAD(P)H) activity"/>
    <property type="evidence" value="ECO:0007669"/>
    <property type="project" value="UniProtKB-EC"/>
</dbReference>
<dbReference type="PANTHER" id="PTHR30137">
    <property type="entry name" value="LUCIFERASE-LIKE MONOOXYGENASE"/>
    <property type="match status" value="1"/>
</dbReference>
<keyword evidence="4" id="KW-0560">Oxidoreductase</keyword>
<gene>
    <name evidence="4" type="primary">limB</name>
    <name evidence="3" type="ORF">BU200_06760</name>
    <name evidence="5" type="ORF">E4U01_02145</name>
    <name evidence="4" type="ORF">NCTC12957_00985</name>
</gene>
<sequence>MKFGILDYGVIDEGQTAGDALSATLALAKRADDLGFYRFWVAEHHNLSAFAISAPEIVMAHLASQTRQIRIGSGGIMGLHYSPYKVAEIARTLASLYPDRIDIGLGNSLGTALVHQHLKSPYTSREYGAWLERLLVYLQDEEREIRATPQPHLPLALFVLGTGGRSVHEAARLGLGFVYGSFPFIVQHPLETAAVLGKSYREQFLAPAQKEKKLILALFVVIAETLELAEELARPLDIWMLGKEEFNEFSYYPSIKTAQAYTLTAAEQDQIVANRTRMLVGDLETVERLVNEFVRVSGADELIFIPLLPDVAHRMRALELLAKIQIKDQ</sequence>
<reference evidence="6" key="1">
    <citation type="submission" date="2016-12" db="EMBL/GenBank/DDBJ databases">
        <authorList>
            <person name="Gulvik C.A."/>
        </authorList>
    </citation>
    <scope>NUCLEOTIDE SEQUENCE [LARGE SCALE GENOMIC DNA]</scope>
    <source>
        <strain evidence="6">ATCC 51725</strain>
    </source>
</reference>
<reference evidence="3" key="2">
    <citation type="submission" date="2016-12" db="EMBL/GenBank/DDBJ databases">
        <authorList>
            <person name="Song W.-J."/>
            <person name="Kurnit D.M."/>
        </authorList>
    </citation>
    <scope>NUCLEOTIDE SEQUENCE [LARGE SCALE GENOMIC DNA]</scope>
    <source>
        <strain evidence="3">ATCC 51725</strain>
    </source>
</reference>
<dbReference type="Pfam" id="PF00296">
    <property type="entry name" value="Bac_luciferase"/>
    <property type="match status" value="1"/>
</dbReference>
<dbReference type="EMBL" id="SPQA01000004">
    <property type="protein sequence ID" value="TFU31556.1"/>
    <property type="molecule type" value="Genomic_DNA"/>
</dbReference>
<dbReference type="SUPFAM" id="SSF51679">
    <property type="entry name" value="Bacterial luciferase-like"/>
    <property type="match status" value="1"/>
</dbReference>
<accession>A0A1Q8ECL2</accession>
<feature type="domain" description="Luciferase-like" evidence="2">
    <location>
        <begin position="1"/>
        <end position="292"/>
    </location>
</feature>
<evidence type="ECO:0000256" key="1">
    <source>
        <dbReference type="ARBA" id="ARBA00007789"/>
    </source>
</evidence>
<dbReference type="Proteomes" id="UP000255213">
    <property type="component" value="Unassembled WGS sequence"/>
</dbReference>
<dbReference type="GO" id="GO:0005829">
    <property type="term" value="C:cytosol"/>
    <property type="evidence" value="ECO:0007669"/>
    <property type="project" value="TreeGrafter"/>
</dbReference>
<dbReference type="EMBL" id="UHEN01000001">
    <property type="protein sequence ID" value="SUN07065.1"/>
    <property type="molecule type" value="Genomic_DNA"/>
</dbReference>
<dbReference type="PANTHER" id="PTHR30137:SF6">
    <property type="entry name" value="LUCIFERASE-LIKE MONOOXYGENASE"/>
    <property type="match status" value="1"/>
</dbReference>
<dbReference type="AlphaFoldDB" id="A0A1Q8ECL2"/>
<organism evidence="3 6">
    <name type="scientific">Streptococcus acidominimus</name>
    <dbReference type="NCBI Taxonomy" id="1326"/>
    <lineage>
        <taxon>Bacteria</taxon>
        <taxon>Bacillati</taxon>
        <taxon>Bacillota</taxon>
        <taxon>Bacilli</taxon>
        <taxon>Lactobacillales</taxon>
        <taxon>Streptococcaceae</taxon>
        <taxon>Streptococcus</taxon>
    </lineage>
</organism>